<feature type="domain" description="LSM12 LSM" evidence="1">
    <location>
        <begin position="9"/>
        <end position="61"/>
    </location>
</feature>
<organism evidence="2 3">
    <name type="scientific">Lachancea nothofagi CBS 11611</name>
    <dbReference type="NCBI Taxonomy" id="1266666"/>
    <lineage>
        <taxon>Eukaryota</taxon>
        <taxon>Fungi</taxon>
        <taxon>Dikarya</taxon>
        <taxon>Ascomycota</taxon>
        <taxon>Saccharomycotina</taxon>
        <taxon>Saccharomycetes</taxon>
        <taxon>Saccharomycetales</taxon>
        <taxon>Saccharomycetaceae</taxon>
        <taxon>Lachancea</taxon>
    </lineage>
</organism>
<evidence type="ECO:0000313" key="3">
    <source>
        <dbReference type="Proteomes" id="UP000189911"/>
    </source>
</evidence>
<dbReference type="Pfam" id="PF21166">
    <property type="entry name" value="LSM12_LSM"/>
    <property type="match status" value="1"/>
</dbReference>
<gene>
    <name evidence="2" type="ORF">LANO_0E12552G</name>
</gene>
<dbReference type="PANTHER" id="PTHR13542">
    <property type="entry name" value="LSM12 HOMOLOG"/>
    <property type="match status" value="1"/>
</dbReference>
<dbReference type="InterPro" id="IPR039683">
    <property type="entry name" value="Lsm12-like"/>
</dbReference>
<reference evidence="3" key="1">
    <citation type="submission" date="2016-03" db="EMBL/GenBank/DDBJ databases">
        <authorList>
            <person name="Devillers Hugo."/>
        </authorList>
    </citation>
    <scope>NUCLEOTIDE SEQUENCE [LARGE SCALE GENOMIC DNA]</scope>
</reference>
<dbReference type="AlphaFoldDB" id="A0A1G4JYJ1"/>
<protein>
    <submittedName>
        <fullName evidence="2">LANO_0E12552g1_1</fullName>
    </submittedName>
</protein>
<dbReference type="OrthoDB" id="1057137at2759"/>
<dbReference type="EMBL" id="LT598451">
    <property type="protein sequence ID" value="SCU96126.1"/>
    <property type="molecule type" value="Genomic_DNA"/>
</dbReference>
<sequence length="105" mass="11940">MSISLEHVLGFKVRVTNNLDAVTLGRIYSYNSSNNTITLQESKKPNQSHQFKIIKLSFVKNLEVVGEKPLKNSFRRDPIRPSAVSITGVQETLRKRVEEAREANK</sequence>
<name>A0A1G4JYJ1_9SACH</name>
<evidence type="ECO:0000313" key="2">
    <source>
        <dbReference type="EMBL" id="SCU96126.1"/>
    </source>
</evidence>
<proteinExistence type="predicted"/>
<evidence type="ECO:0000259" key="1">
    <source>
        <dbReference type="Pfam" id="PF21166"/>
    </source>
</evidence>
<keyword evidence="3" id="KW-1185">Reference proteome</keyword>
<dbReference type="Proteomes" id="UP000189911">
    <property type="component" value="Chromosome E"/>
</dbReference>
<dbReference type="InterPro" id="IPR048478">
    <property type="entry name" value="LSM12_LSM"/>
</dbReference>
<accession>A0A1G4JYJ1</accession>